<dbReference type="EMBL" id="CH474045">
    <property type="protein sequence ID" value="EDL75939.1"/>
    <property type="molecule type" value="Genomic_DNA"/>
</dbReference>
<name>A6KFJ7_RAT</name>
<evidence type="ECO:0000313" key="1">
    <source>
        <dbReference type="EMBL" id="EDL75939.1"/>
    </source>
</evidence>
<reference evidence="2" key="3">
    <citation type="submission" date="2005-09" db="EMBL/GenBank/DDBJ databases">
        <authorList>
            <person name="Mural R.J."/>
            <person name="Li P.W."/>
            <person name="Adams M.D."/>
            <person name="Amanatides P.G."/>
            <person name="Baden-Tillson H."/>
            <person name="Barnstead M."/>
            <person name="Chin S.H."/>
            <person name="Dew I."/>
            <person name="Evans C.A."/>
            <person name="Ferriera S."/>
            <person name="Flanigan M."/>
            <person name="Fosler C."/>
            <person name="Glodek A."/>
            <person name="Gu Z."/>
            <person name="Holt R.A."/>
            <person name="Jennings D."/>
            <person name="Kraft C.L."/>
            <person name="Lu F."/>
            <person name="Nguyen T."/>
            <person name="Nusskern D.R."/>
            <person name="Pfannkoch C.M."/>
            <person name="Sitter C."/>
            <person name="Sutton G.G."/>
            <person name="Venter J.C."/>
            <person name="Wang Z."/>
            <person name="Woodage T."/>
            <person name="Zheng X.H."/>
            <person name="Zhong F."/>
        </authorList>
    </citation>
    <scope>NUCLEOTIDE SEQUENCE [LARGE SCALE GENOMIC DNA]</scope>
    <source>
        <strain>BN</strain>
        <strain evidence="2">Sprague-Dawley</strain>
    </source>
</reference>
<reference evidence="1" key="1">
    <citation type="journal article" date="2005" name="Genome Res.">
        <title>Gene and alternative splicing annotation with AIR.</title>
        <authorList>
            <person name="Florea L."/>
            <person name="Di Francesco V."/>
            <person name="Miller J."/>
            <person name="Turner R."/>
            <person name="Yao A."/>
            <person name="Harris M."/>
            <person name="Walenz B."/>
            <person name="Mobarry C."/>
            <person name="Merkulov G.V."/>
            <person name="Charlab R."/>
            <person name="Dew I."/>
            <person name="Deng Z."/>
            <person name="Istrail S."/>
            <person name="Li P."/>
            <person name="Sutton G."/>
        </authorList>
    </citation>
    <scope>NUCLEOTIDE SEQUENCE</scope>
    <source>
        <strain evidence="1">BN</strain>
    </source>
</reference>
<accession>A6KFJ7</accession>
<sequence>MGNMEMTGLVTVKTHNWDTEQEVVFAGLLGKAVSCLHRERSVMTESEQALRLCGSLTHHLCSQNLSREVSPLFL</sequence>
<protein>
    <submittedName>
        <fullName evidence="1">RCG54659, isoform CRA_a</fullName>
    </submittedName>
</protein>
<dbReference type="AlphaFoldDB" id="A6KFJ7"/>
<dbReference type="EMBL" id="CH474045">
    <property type="protein sequence ID" value="EDL75940.1"/>
    <property type="molecule type" value="Genomic_DNA"/>
</dbReference>
<evidence type="ECO:0000313" key="2">
    <source>
        <dbReference type="Proteomes" id="UP000234681"/>
    </source>
</evidence>
<reference evidence="1" key="2">
    <citation type="submission" date="2005-07" db="EMBL/GenBank/DDBJ databases">
        <authorList>
            <person name="Mural R.J."/>
            <person name="Li P.W."/>
            <person name="Adams M.D."/>
            <person name="Amanatides P.G."/>
            <person name="Baden-Tillson H."/>
            <person name="Barnstead M."/>
            <person name="Chin S.H."/>
            <person name="Dew I."/>
            <person name="Evans C.A."/>
            <person name="Ferriera S."/>
            <person name="Flanigan M."/>
            <person name="Fosler C."/>
            <person name="Glodek A."/>
            <person name="Gu Z."/>
            <person name="Holt R.A."/>
            <person name="Jennings D."/>
            <person name="Kraft C.L."/>
            <person name="Lu F."/>
            <person name="Nguyen T."/>
            <person name="Nusskern D.R."/>
            <person name="Pfannkoch C.M."/>
            <person name="Sitter C."/>
            <person name="Sutton G.G."/>
            <person name="Venter J.C."/>
            <person name="Wang Z."/>
            <person name="Woodage T."/>
            <person name="Zheng X.H."/>
            <person name="Zhong F."/>
        </authorList>
    </citation>
    <scope>NUCLEOTIDE SEQUENCE</scope>
    <source>
        <strain evidence="1">BN</strain>
        <strain evidence="2">BN, Sprague-Dawley</strain>
    </source>
</reference>
<gene>
    <name evidence="1" type="ORF">rCG_54659</name>
</gene>
<dbReference type="Proteomes" id="UP000234681">
    <property type="component" value="Chromosome 16"/>
</dbReference>
<organism evidence="1 2">
    <name type="scientific">Rattus norvegicus</name>
    <name type="common">Rat</name>
    <dbReference type="NCBI Taxonomy" id="10116"/>
    <lineage>
        <taxon>Eukaryota</taxon>
        <taxon>Metazoa</taxon>
        <taxon>Chordata</taxon>
        <taxon>Craniata</taxon>
        <taxon>Vertebrata</taxon>
        <taxon>Euteleostomi</taxon>
        <taxon>Mammalia</taxon>
        <taxon>Eutheria</taxon>
        <taxon>Euarchontoglires</taxon>
        <taxon>Glires</taxon>
        <taxon>Rodentia</taxon>
        <taxon>Myomorpha</taxon>
        <taxon>Muroidea</taxon>
        <taxon>Muridae</taxon>
        <taxon>Murinae</taxon>
        <taxon>Rattus</taxon>
    </lineage>
</organism>
<proteinExistence type="predicted"/>